<keyword evidence="5" id="KW-1185">Reference proteome</keyword>
<gene>
    <name evidence="4" type="ORF">Mkiyose1413_28670</name>
    <name evidence="3" type="ORF">SRL2020028_19590</name>
</gene>
<dbReference type="PROSITE" id="PS51674">
    <property type="entry name" value="4FE4S_WBL"/>
    <property type="match status" value="1"/>
</dbReference>
<evidence type="ECO:0000313" key="4">
    <source>
        <dbReference type="EMBL" id="GLD30984.1"/>
    </source>
</evidence>
<dbReference type="AlphaFoldDB" id="A0A9P3Q8G3"/>
<organism evidence="4 5">
    <name type="scientific">Mycobacterium kiyosense</name>
    <dbReference type="NCBI Taxonomy" id="2871094"/>
    <lineage>
        <taxon>Bacteria</taxon>
        <taxon>Bacillati</taxon>
        <taxon>Actinomycetota</taxon>
        <taxon>Actinomycetes</taxon>
        <taxon>Mycobacteriales</taxon>
        <taxon>Mycobacteriaceae</taxon>
        <taxon>Mycobacterium</taxon>
    </lineage>
</organism>
<dbReference type="InterPro" id="IPR034768">
    <property type="entry name" value="4FE4S_WBL"/>
</dbReference>
<dbReference type="EMBL" id="BRZI01000019">
    <property type="protein sequence ID" value="GLD30984.1"/>
    <property type="molecule type" value="Genomic_DNA"/>
</dbReference>
<feature type="compositionally biased region" description="Basic and acidic residues" evidence="1">
    <location>
        <begin position="87"/>
        <end position="96"/>
    </location>
</feature>
<evidence type="ECO:0000256" key="1">
    <source>
        <dbReference type="SAM" id="MobiDB-lite"/>
    </source>
</evidence>
<sequence length="118" mass="13282">MPHHRRVARVSPVESISSVLGEIPRLDRANCKGRADVWDEEDPTSWRVRQAMAGCRTCPALRDCSDWLASLPRSQRPPGVVAGRLNRRPERTPRPDRPKRRPRRELGDQGPKTAGSTA</sequence>
<dbReference type="GeneID" id="83630209"/>
<accession>A0A9P3Q8G3</accession>
<dbReference type="RefSeq" id="WP_236976875.1">
    <property type="nucleotide sequence ID" value="NZ_BRXE01000015.1"/>
</dbReference>
<protein>
    <recommendedName>
        <fullName evidence="2">4Fe-4S Wbl-type domain-containing protein</fullName>
    </recommendedName>
</protein>
<evidence type="ECO:0000313" key="3">
    <source>
        <dbReference type="EMBL" id="GLB82703.1"/>
    </source>
</evidence>
<proteinExistence type="predicted"/>
<comment type="caution">
    <text evidence="4">The sequence shown here is derived from an EMBL/GenBank/DDBJ whole genome shotgun (WGS) entry which is preliminary data.</text>
</comment>
<dbReference type="EMBL" id="BRXE01000015">
    <property type="protein sequence ID" value="GLB82703.1"/>
    <property type="molecule type" value="Genomic_DNA"/>
</dbReference>
<feature type="region of interest" description="Disordered" evidence="1">
    <location>
        <begin position="70"/>
        <end position="118"/>
    </location>
</feature>
<name>A0A9P3Q8G3_9MYCO</name>
<evidence type="ECO:0000313" key="5">
    <source>
        <dbReference type="Proteomes" id="UP001064782"/>
    </source>
</evidence>
<dbReference type="Proteomes" id="UP001064782">
    <property type="component" value="Unassembled WGS sequence"/>
</dbReference>
<feature type="domain" description="4Fe-4S Wbl-type" evidence="2">
    <location>
        <begin position="30"/>
        <end position="91"/>
    </location>
</feature>
<reference evidence="4" key="1">
    <citation type="submission" date="2022-08" db="EMBL/GenBank/DDBJ databases">
        <title>Mycobacterium kiyosense sp. nov., scotochromogenic slow-glowing species isolated from respiratory specimens.</title>
        <authorList>
            <person name="Fukano H."/>
            <person name="Kazumi Y."/>
            <person name="Sakagami N."/>
            <person name="Ato M."/>
            <person name="Mitarai S."/>
            <person name="Hoshino Y."/>
        </authorList>
    </citation>
    <scope>NUCLEOTIDE SEQUENCE</scope>
    <source>
        <strain evidence="4">1413</strain>
        <strain evidence="3">SRL2020-028</strain>
    </source>
</reference>
<evidence type="ECO:0000259" key="2">
    <source>
        <dbReference type="PROSITE" id="PS51674"/>
    </source>
</evidence>
<dbReference type="Proteomes" id="UP001165663">
    <property type="component" value="Unassembled WGS sequence"/>
</dbReference>